<dbReference type="Proteomes" id="UP001500843">
    <property type="component" value="Unassembled WGS sequence"/>
</dbReference>
<keyword evidence="3" id="KW-1185">Reference proteome</keyword>
<comment type="caution">
    <text evidence="2">The sequence shown here is derived from an EMBL/GenBank/DDBJ whole genome shotgun (WGS) entry which is preliminary data.</text>
</comment>
<sequence>MAVVGVMILVVAVVFAAVTPVGVTVSEKLICAISSVGNDEGQEECVSDSENGRGGRGTDGEGDGDYPPGEDDPDDTVCEDEITLDRVSGADMDPLPERAEDNDMVVIQVGCVWYPVPAECLLELSGTAFSDVWKKVISGGAEASLDREGNDEIADCVTEGWGDESDDPDDDECNKTMPSSEDVSLDPPRIRLGCKWLPVPQDVCDDEWTAYKNAAPGRDRAAASGWLDECVTTAYDNMEPDCYVQVNTHIEDRTMSFLFFRFSKSEAVMIEKLGDGRIRVQMLKGSGFGGGVSGDNIFGSPISFGVAAIDGVTSDTAYEFTGMKDAQEWINWKKENDRKQSAADSQTCGRMMIGCDRAQRDYNDHLGKRGSGAEWKGSTKTTVYFGPGRRAGPDVHHDR</sequence>
<organism evidence="2 3">
    <name type="scientific">Promicromonospora umidemergens</name>
    <dbReference type="NCBI Taxonomy" id="629679"/>
    <lineage>
        <taxon>Bacteria</taxon>
        <taxon>Bacillati</taxon>
        <taxon>Actinomycetota</taxon>
        <taxon>Actinomycetes</taxon>
        <taxon>Micrococcales</taxon>
        <taxon>Promicromonosporaceae</taxon>
        <taxon>Promicromonospora</taxon>
    </lineage>
</organism>
<evidence type="ECO:0000313" key="2">
    <source>
        <dbReference type="EMBL" id="GAA4716707.1"/>
    </source>
</evidence>
<feature type="compositionally biased region" description="Basic and acidic residues" evidence="1">
    <location>
        <begin position="50"/>
        <end position="59"/>
    </location>
</feature>
<reference evidence="3" key="1">
    <citation type="journal article" date="2019" name="Int. J. Syst. Evol. Microbiol.">
        <title>The Global Catalogue of Microorganisms (GCM) 10K type strain sequencing project: providing services to taxonomists for standard genome sequencing and annotation.</title>
        <authorList>
            <consortium name="The Broad Institute Genomics Platform"/>
            <consortium name="The Broad Institute Genome Sequencing Center for Infectious Disease"/>
            <person name="Wu L."/>
            <person name="Ma J."/>
        </authorList>
    </citation>
    <scope>NUCLEOTIDE SEQUENCE [LARGE SCALE GENOMIC DNA]</scope>
    <source>
        <strain evidence="3">JCM 17975</strain>
    </source>
</reference>
<name>A0ABP8XW23_9MICO</name>
<proteinExistence type="predicted"/>
<gene>
    <name evidence="2" type="ORF">GCM10023198_45230</name>
</gene>
<feature type="compositionally biased region" description="Acidic residues" evidence="1">
    <location>
        <begin position="161"/>
        <end position="172"/>
    </location>
</feature>
<evidence type="ECO:0000256" key="1">
    <source>
        <dbReference type="SAM" id="MobiDB-lite"/>
    </source>
</evidence>
<feature type="compositionally biased region" description="Acidic residues" evidence="1">
    <location>
        <begin position="60"/>
        <end position="76"/>
    </location>
</feature>
<evidence type="ECO:0000313" key="3">
    <source>
        <dbReference type="Proteomes" id="UP001500843"/>
    </source>
</evidence>
<protein>
    <submittedName>
        <fullName evidence="2">Uncharacterized protein</fullName>
    </submittedName>
</protein>
<feature type="region of interest" description="Disordered" evidence="1">
    <location>
        <begin position="368"/>
        <end position="399"/>
    </location>
</feature>
<feature type="region of interest" description="Disordered" evidence="1">
    <location>
        <begin position="41"/>
        <end position="76"/>
    </location>
</feature>
<feature type="region of interest" description="Disordered" evidence="1">
    <location>
        <begin position="158"/>
        <end position="186"/>
    </location>
</feature>
<dbReference type="RefSeq" id="WP_253874904.1">
    <property type="nucleotide sequence ID" value="NZ_BAABHM010000025.1"/>
</dbReference>
<dbReference type="EMBL" id="BAABHM010000025">
    <property type="protein sequence ID" value="GAA4716707.1"/>
    <property type="molecule type" value="Genomic_DNA"/>
</dbReference>
<accession>A0ABP8XW23</accession>